<evidence type="ECO:0000256" key="3">
    <source>
        <dbReference type="ARBA" id="ARBA00022692"/>
    </source>
</evidence>
<organism evidence="9 10">
    <name type="scientific">Diploptera punctata</name>
    <name type="common">Pacific beetle cockroach</name>
    <dbReference type="NCBI Taxonomy" id="6984"/>
    <lineage>
        <taxon>Eukaryota</taxon>
        <taxon>Metazoa</taxon>
        <taxon>Ecdysozoa</taxon>
        <taxon>Arthropoda</taxon>
        <taxon>Hexapoda</taxon>
        <taxon>Insecta</taxon>
        <taxon>Pterygota</taxon>
        <taxon>Neoptera</taxon>
        <taxon>Polyneoptera</taxon>
        <taxon>Dictyoptera</taxon>
        <taxon>Blattodea</taxon>
        <taxon>Blaberoidea</taxon>
        <taxon>Blaberidae</taxon>
        <taxon>Diplopterinae</taxon>
        <taxon>Diploptera</taxon>
    </lineage>
</organism>
<name>A0AAD8AKE6_DIPPU</name>
<keyword evidence="7" id="KW-0807">Transducer</keyword>
<protein>
    <recommendedName>
        <fullName evidence="11">Gustatory receptor</fullName>
    </recommendedName>
</protein>
<evidence type="ECO:0000256" key="5">
    <source>
        <dbReference type="ARBA" id="ARBA00023136"/>
    </source>
</evidence>
<evidence type="ECO:0000256" key="8">
    <source>
        <dbReference type="SAM" id="Phobius"/>
    </source>
</evidence>
<evidence type="ECO:0000256" key="7">
    <source>
        <dbReference type="ARBA" id="ARBA00023224"/>
    </source>
</evidence>
<comment type="caution">
    <text evidence="9">The sequence shown here is derived from an EMBL/GenBank/DDBJ whole genome shotgun (WGS) entry which is preliminary data.</text>
</comment>
<dbReference type="GO" id="GO:0050909">
    <property type="term" value="P:sensory perception of taste"/>
    <property type="evidence" value="ECO:0007669"/>
    <property type="project" value="InterPro"/>
</dbReference>
<comment type="subcellular location">
    <subcellularLocation>
        <location evidence="1">Cell membrane</location>
        <topology evidence="1">Multi-pass membrane protein</topology>
    </subcellularLocation>
</comment>
<dbReference type="PANTHER" id="PTHR21143">
    <property type="entry name" value="INVERTEBRATE GUSTATORY RECEPTOR"/>
    <property type="match status" value="1"/>
</dbReference>
<dbReference type="EMBL" id="JASPKZ010000494">
    <property type="protein sequence ID" value="KAJ9599792.1"/>
    <property type="molecule type" value="Genomic_DNA"/>
</dbReference>
<dbReference type="InterPro" id="IPR013604">
    <property type="entry name" value="7TM_chemorcpt"/>
</dbReference>
<reference evidence="9" key="2">
    <citation type="submission" date="2023-05" db="EMBL/GenBank/DDBJ databases">
        <authorList>
            <person name="Fouks B."/>
        </authorList>
    </citation>
    <scope>NUCLEOTIDE SEQUENCE</scope>
    <source>
        <strain evidence="9">Stay&amp;Tobe</strain>
        <tissue evidence="9">Testes</tissue>
    </source>
</reference>
<keyword evidence="10" id="KW-1185">Reference proteome</keyword>
<dbReference type="GO" id="GO:0030424">
    <property type="term" value="C:axon"/>
    <property type="evidence" value="ECO:0007669"/>
    <property type="project" value="TreeGrafter"/>
</dbReference>
<dbReference type="GO" id="GO:0007635">
    <property type="term" value="P:chemosensory behavior"/>
    <property type="evidence" value="ECO:0007669"/>
    <property type="project" value="TreeGrafter"/>
</dbReference>
<dbReference type="AlphaFoldDB" id="A0AAD8AKE6"/>
<dbReference type="Pfam" id="PF08395">
    <property type="entry name" value="7tm_7"/>
    <property type="match status" value="1"/>
</dbReference>
<reference evidence="9" key="1">
    <citation type="journal article" date="2023" name="IScience">
        <title>Live-bearing cockroach genome reveals convergent evolutionary mechanisms linked to viviparity in insects and beyond.</title>
        <authorList>
            <person name="Fouks B."/>
            <person name="Harrison M.C."/>
            <person name="Mikhailova A.A."/>
            <person name="Marchal E."/>
            <person name="English S."/>
            <person name="Carruthers M."/>
            <person name="Jennings E.C."/>
            <person name="Chiamaka E.L."/>
            <person name="Frigard R.A."/>
            <person name="Pippel M."/>
            <person name="Attardo G.M."/>
            <person name="Benoit J.B."/>
            <person name="Bornberg-Bauer E."/>
            <person name="Tobe S.S."/>
        </authorList>
    </citation>
    <scope>NUCLEOTIDE SEQUENCE</scope>
    <source>
        <strain evidence="9">Stay&amp;Tobe</strain>
    </source>
</reference>
<evidence type="ECO:0000256" key="6">
    <source>
        <dbReference type="ARBA" id="ARBA00023170"/>
    </source>
</evidence>
<sequence>ANRSKTLVHRLLCKTQDVEIREELELFSLQISHQKIRFTACGFFPLDFTLLYSIIGAVTTYVVILVQFEMSFHDQQPCNITNYTEVPK</sequence>
<feature type="transmembrane region" description="Helical" evidence="8">
    <location>
        <begin position="48"/>
        <end position="66"/>
    </location>
</feature>
<evidence type="ECO:0000256" key="2">
    <source>
        <dbReference type="ARBA" id="ARBA00022475"/>
    </source>
</evidence>
<accession>A0AAD8AKE6</accession>
<dbReference type="Proteomes" id="UP001233999">
    <property type="component" value="Unassembled WGS sequence"/>
</dbReference>
<evidence type="ECO:0000256" key="1">
    <source>
        <dbReference type="ARBA" id="ARBA00004651"/>
    </source>
</evidence>
<gene>
    <name evidence="9" type="ORF">L9F63_026359</name>
</gene>
<evidence type="ECO:0000256" key="4">
    <source>
        <dbReference type="ARBA" id="ARBA00022989"/>
    </source>
</evidence>
<dbReference type="GO" id="GO:0005886">
    <property type="term" value="C:plasma membrane"/>
    <property type="evidence" value="ECO:0007669"/>
    <property type="project" value="UniProtKB-SubCell"/>
</dbReference>
<dbReference type="GO" id="GO:0043025">
    <property type="term" value="C:neuronal cell body"/>
    <property type="evidence" value="ECO:0007669"/>
    <property type="project" value="TreeGrafter"/>
</dbReference>
<keyword evidence="2" id="KW-1003">Cell membrane</keyword>
<dbReference type="GO" id="GO:0007165">
    <property type="term" value="P:signal transduction"/>
    <property type="evidence" value="ECO:0007669"/>
    <property type="project" value="UniProtKB-KW"/>
</dbReference>
<evidence type="ECO:0000313" key="10">
    <source>
        <dbReference type="Proteomes" id="UP001233999"/>
    </source>
</evidence>
<proteinExistence type="predicted"/>
<dbReference type="PANTHER" id="PTHR21143:SF133">
    <property type="entry name" value="GUSTATORY AND PHEROMONE RECEPTOR 32A-RELATED"/>
    <property type="match status" value="1"/>
</dbReference>
<dbReference type="GO" id="GO:0008049">
    <property type="term" value="P:male courtship behavior"/>
    <property type="evidence" value="ECO:0007669"/>
    <property type="project" value="TreeGrafter"/>
</dbReference>
<keyword evidence="6" id="KW-0675">Receptor</keyword>
<keyword evidence="3 8" id="KW-0812">Transmembrane</keyword>
<evidence type="ECO:0008006" key="11">
    <source>
        <dbReference type="Google" id="ProtNLM"/>
    </source>
</evidence>
<dbReference type="GO" id="GO:0030425">
    <property type="term" value="C:dendrite"/>
    <property type="evidence" value="ECO:0007669"/>
    <property type="project" value="TreeGrafter"/>
</dbReference>
<keyword evidence="4 8" id="KW-1133">Transmembrane helix</keyword>
<keyword evidence="5 8" id="KW-0472">Membrane</keyword>
<evidence type="ECO:0000313" key="9">
    <source>
        <dbReference type="EMBL" id="KAJ9599792.1"/>
    </source>
</evidence>
<feature type="non-terminal residue" evidence="9">
    <location>
        <position position="1"/>
    </location>
</feature>